<evidence type="ECO:0008006" key="5">
    <source>
        <dbReference type="Google" id="ProtNLM"/>
    </source>
</evidence>
<comment type="caution">
    <text evidence="4">The sequence shown here is derived from an EMBL/GenBank/DDBJ whole genome shotgun (WGS) entry which is preliminary data.</text>
</comment>
<dbReference type="InterPro" id="IPR003467">
    <property type="entry name" value="Fimbrial_K88_FaeH"/>
</dbReference>
<dbReference type="AlphaFoldDB" id="A0A5U1S5B6"/>
<dbReference type="GO" id="GO:0009289">
    <property type="term" value="C:pilus"/>
    <property type="evidence" value="ECO:0007669"/>
    <property type="project" value="InterPro"/>
</dbReference>
<name>A0A5U1S5B6_SALER</name>
<evidence type="ECO:0000256" key="3">
    <source>
        <dbReference type="SAM" id="SignalP"/>
    </source>
</evidence>
<dbReference type="GO" id="GO:0007155">
    <property type="term" value="P:cell adhesion"/>
    <property type="evidence" value="ECO:0007669"/>
    <property type="project" value="InterPro"/>
</dbReference>
<dbReference type="Pfam" id="PF02432">
    <property type="entry name" value="Fimbrial_K88"/>
    <property type="match status" value="1"/>
</dbReference>
<comment type="similarity">
    <text evidence="2">Belongs to the fimbrial K88 protein family.</text>
</comment>
<dbReference type="EMBL" id="AAGJSG010000028">
    <property type="protein sequence ID" value="EBO8151973.1"/>
    <property type="molecule type" value="Genomic_DNA"/>
</dbReference>
<gene>
    <name evidence="4" type="ORF">D3453_24350</name>
</gene>
<keyword evidence="1 3" id="KW-0732">Signal</keyword>
<protein>
    <recommendedName>
        <fullName evidence="5">Fimbrial protein</fullName>
    </recommendedName>
</protein>
<sequence length="258" mass="26395">MKKTLIALVVAASAAVSGSAMAAWTPNGSGGSVDMGGIFSPASQQGPWEVKVGDAVKGLDAKLEKGQKTVEISLTNAIPLLGIRTQTSEAFKGQQGISPQINYGDAVDVDSFNGGTVSLTLDIKDSQGEKLGKAETMMGAAAIASYKGNDGQGVSTVYASNSGEAFFGGVGKNAPGAHSDPLGFAAEVFAEVAKNYNTQGVTDGATPAPVDFSEKDSSFSAFYVSGIPVSSKINITLDKEIDGTVQWKASLPIIVSYV</sequence>
<feature type="signal peptide" evidence="3">
    <location>
        <begin position="1"/>
        <end position="22"/>
    </location>
</feature>
<evidence type="ECO:0000256" key="1">
    <source>
        <dbReference type="ARBA" id="ARBA00022729"/>
    </source>
</evidence>
<accession>A0A5U1S5B6</accession>
<evidence type="ECO:0000256" key="2">
    <source>
        <dbReference type="ARBA" id="ARBA00049989"/>
    </source>
</evidence>
<organism evidence="4">
    <name type="scientific">Salmonella enterica</name>
    <name type="common">Salmonella choleraesuis</name>
    <dbReference type="NCBI Taxonomy" id="28901"/>
    <lineage>
        <taxon>Bacteria</taxon>
        <taxon>Pseudomonadati</taxon>
        <taxon>Pseudomonadota</taxon>
        <taxon>Gammaproteobacteria</taxon>
        <taxon>Enterobacterales</taxon>
        <taxon>Enterobacteriaceae</taxon>
        <taxon>Salmonella</taxon>
    </lineage>
</organism>
<reference evidence="4" key="1">
    <citation type="submission" date="2018-09" db="EMBL/GenBank/DDBJ databases">
        <authorList>
            <consortium name="PulseNet: The National Subtyping Network for Foodborne Disease Surveillance"/>
            <person name="Tarr C.L."/>
            <person name="Trees E."/>
            <person name="Katz L.S."/>
            <person name="Carleton-Romer H.A."/>
            <person name="Stroika S."/>
            <person name="Kucerova Z."/>
            <person name="Roache K.F."/>
            <person name="Sabol A.L."/>
            <person name="Besser J."/>
            <person name="Gerner-Smidt P."/>
        </authorList>
    </citation>
    <scope>NUCLEOTIDE SEQUENCE</scope>
    <source>
        <strain evidence="4">PNUSAS053063</strain>
    </source>
</reference>
<evidence type="ECO:0000313" key="4">
    <source>
        <dbReference type="EMBL" id="EBO8151973.1"/>
    </source>
</evidence>
<proteinExistence type="inferred from homology"/>
<feature type="chain" id="PRO_5026236098" description="Fimbrial protein" evidence="3">
    <location>
        <begin position="23"/>
        <end position="258"/>
    </location>
</feature>